<evidence type="ECO:0000313" key="2">
    <source>
        <dbReference type="Proteomes" id="UP000019812"/>
    </source>
</evidence>
<evidence type="ECO:0000313" key="1">
    <source>
        <dbReference type="EMBL" id="KFB66782.1"/>
    </source>
</evidence>
<organism evidence="1 2">
    <name type="scientific">Candidatus Accumulibacter vicinus</name>
    <dbReference type="NCBI Taxonomy" id="2954382"/>
    <lineage>
        <taxon>Bacteria</taxon>
        <taxon>Pseudomonadati</taxon>
        <taxon>Pseudomonadota</taxon>
        <taxon>Betaproteobacteria</taxon>
        <taxon>Candidatus Accumulibacter</taxon>
    </lineage>
</organism>
<protein>
    <submittedName>
        <fullName evidence="1">Uncharacterized protein</fullName>
    </submittedName>
</protein>
<sequence length="242" mass="26550">MHNSQAQASRDFAIRRGAMRTLYGEGTGSAFVEDQSDPFQGVPRMWTLLNHATPYLREGHSATTGAYIVITKNQIDLPEETPAAMELNLEAALPPVALSPASVLDGVRTVFGLNISETAEVFGITRQTAYQWMKLTDMEQVRAHENRDRLKQLYGAAQLWQNLPSLKGRWLYALLPAGNTMLDLLKAPQIDHEVLQTAYQVLVASTADRRREEGERATQAATALTGAFAGLGAGRKARKGIS</sequence>
<reference evidence="1 2" key="1">
    <citation type="submission" date="2014-07" db="EMBL/GenBank/DDBJ databases">
        <title>Expanding our view of genomic diversity in Candidatus Accumulibacter clades.</title>
        <authorList>
            <person name="Skennerton C.T."/>
            <person name="Barr J.J."/>
            <person name="Slater F.R."/>
            <person name="Bond P.L."/>
            <person name="Tyson G.W."/>
        </authorList>
    </citation>
    <scope>NUCLEOTIDE SEQUENCE [LARGE SCALE GENOMIC DNA]</scope>
    <source>
        <strain evidence="2">SK-01</strain>
    </source>
</reference>
<dbReference type="STRING" id="1457154.CAPSK01_003720"/>
<proteinExistence type="predicted"/>
<dbReference type="Proteomes" id="UP000019812">
    <property type="component" value="Unassembled WGS sequence"/>
</dbReference>
<dbReference type="EMBL" id="JDSS02000037">
    <property type="protein sequence ID" value="KFB66782.1"/>
    <property type="molecule type" value="Genomic_DNA"/>
</dbReference>
<name>A0A084XWD8_9PROT</name>
<dbReference type="AlphaFoldDB" id="A0A084XWD8"/>
<gene>
    <name evidence="1" type="ORF">CAPSK01_003720</name>
</gene>
<accession>A0A084XWD8</accession>
<comment type="caution">
    <text evidence="1">The sequence shown here is derived from an EMBL/GenBank/DDBJ whole genome shotgun (WGS) entry which is preliminary data.</text>
</comment>